<comment type="caution">
    <text evidence="8">The sequence shown here is derived from an EMBL/GenBank/DDBJ whole genome shotgun (WGS) entry which is preliminary data.</text>
</comment>
<comment type="catalytic activity">
    <reaction evidence="5 6">
        <text>geranylgeranyl diphosphate + L-cysteinyl-[protein] = S-geranylgeranyl-L-cysteinyl-[protein] + diphosphate</text>
        <dbReference type="Rhea" id="RHEA:21240"/>
        <dbReference type="Rhea" id="RHEA-COMP:10131"/>
        <dbReference type="Rhea" id="RHEA-COMP:11537"/>
        <dbReference type="ChEBI" id="CHEBI:29950"/>
        <dbReference type="ChEBI" id="CHEBI:33019"/>
        <dbReference type="ChEBI" id="CHEBI:57533"/>
        <dbReference type="ChEBI" id="CHEBI:86021"/>
        <dbReference type="EC" id="2.5.1.60"/>
    </reaction>
</comment>
<dbReference type="PANTHER" id="PTHR11129">
    <property type="entry name" value="PROTEIN FARNESYLTRANSFERASE ALPHA SUBUNIT/RAB GERANYLGERANYL TRANSFERASE ALPHA SUBUNIT"/>
    <property type="match status" value="1"/>
</dbReference>
<dbReference type="PANTHER" id="PTHR11129:SF2">
    <property type="entry name" value="GERANYLGERANYL TRANSFERASE TYPE-2 SUBUNIT ALPHA"/>
    <property type="match status" value="1"/>
</dbReference>
<keyword evidence="3 6" id="KW-0808">Transferase</keyword>
<evidence type="ECO:0000256" key="1">
    <source>
        <dbReference type="ARBA" id="ARBA00006734"/>
    </source>
</evidence>
<evidence type="ECO:0000256" key="2">
    <source>
        <dbReference type="ARBA" id="ARBA00022602"/>
    </source>
</evidence>
<protein>
    <recommendedName>
        <fullName evidence="6">Geranylgeranyl transferase type-2 subunit alpha</fullName>
        <ecNumber evidence="6">2.5.1.60</ecNumber>
    </recommendedName>
    <alternativeName>
        <fullName evidence="6">Geranylgeranyl transferase type II subunit alpha</fullName>
    </alternativeName>
</protein>
<dbReference type="SUPFAM" id="SSF48439">
    <property type="entry name" value="Protein prenylyltransferase"/>
    <property type="match status" value="1"/>
</dbReference>
<dbReference type="GO" id="GO:0097354">
    <property type="term" value="P:prenylation"/>
    <property type="evidence" value="ECO:0007669"/>
    <property type="project" value="UniProtKB-UniRule"/>
</dbReference>
<dbReference type="EMBL" id="JAUJLE010000006">
    <property type="protein sequence ID" value="KAK1013173.1"/>
    <property type="molecule type" value="Genomic_DNA"/>
</dbReference>
<feature type="region of interest" description="Disordered" evidence="7">
    <location>
        <begin position="1"/>
        <end position="26"/>
    </location>
</feature>
<keyword evidence="9" id="KW-1185">Reference proteome</keyword>
<dbReference type="PROSITE" id="PS51147">
    <property type="entry name" value="PFTA"/>
    <property type="match status" value="5"/>
</dbReference>
<evidence type="ECO:0000256" key="4">
    <source>
        <dbReference type="ARBA" id="ARBA00022737"/>
    </source>
</evidence>
<keyword evidence="2 6" id="KW-0637">Prenyltransferase</keyword>
<dbReference type="AlphaFoldDB" id="A0AAN6R1K1"/>
<dbReference type="InterPro" id="IPR002088">
    <property type="entry name" value="Prenyl_trans_a"/>
</dbReference>
<name>A0AAN6R1K1_9PEZI</name>
<evidence type="ECO:0000256" key="7">
    <source>
        <dbReference type="SAM" id="MobiDB-lite"/>
    </source>
</evidence>
<evidence type="ECO:0000313" key="8">
    <source>
        <dbReference type="EMBL" id="KAK1013173.1"/>
    </source>
</evidence>
<sequence>MQSHGIPRVAATTLDKSEQARNKERKQITQYQALEKDVVDRAELDAQVKAKDYSDATFRLTSQLLTQNPEYYTIWNYRRLILQHVFARELAADEAPSEQDAAAADKAGLPPAQHEVLLLIKEDLQFLIPLLKQYPKCYWIWNHRSWLLGTATKHLPAHSAVTLWHAELGLVSKMLGLDSRNFHGWGYRREVVLAIERLSSNGDGEKESGSGNMVESEFAYTTKMIQSNLSNFSAWHYRSQLIPRLLSSRNADTKTRQEFLDAEFELITRALYTDPYDQSLWFYHQYLMATLSPANKQAEPVLEPCGRAEQARYLEREIGSVREMLEGAEDCKYIYQALLEYSGRYLEVEAEGEKVTLEEMRGWLRELRGIDPLREGRWRDLERKMGL</sequence>
<evidence type="ECO:0000256" key="3">
    <source>
        <dbReference type="ARBA" id="ARBA00022679"/>
    </source>
</evidence>
<accession>A0AAN6R1K1</accession>
<evidence type="ECO:0000256" key="5">
    <source>
        <dbReference type="ARBA" id="ARBA00047658"/>
    </source>
</evidence>
<proteinExistence type="inferred from homology"/>
<comment type="similarity">
    <text evidence="1 6">Belongs to the protein prenyltransferase subunit alpha family.</text>
</comment>
<organism evidence="8 9">
    <name type="scientific">Friedmanniomyces endolithicus</name>
    <dbReference type="NCBI Taxonomy" id="329885"/>
    <lineage>
        <taxon>Eukaryota</taxon>
        <taxon>Fungi</taxon>
        <taxon>Dikarya</taxon>
        <taxon>Ascomycota</taxon>
        <taxon>Pezizomycotina</taxon>
        <taxon>Dothideomycetes</taxon>
        <taxon>Dothideomycetidae</taxon>
        <taxon>Mycosphaerellales</taxon>
        <taxon>Teratosphaeriaceae</taxon>
        <taxon>Friedmanniomyces</taxon>
    </lineage>
</organism>
<feature type="compositionally biased region" description="Basic and acidic residues" evidence="7">
    <location>
        <begin position="15"/>
        <end position="26"/>
    </location>
</feature>
<evidence type="ECO:0000256" key="6">
    <source>
        <dbReference type="RuleBase" id="RU367120"/>
    </source>
</evidence>
<comment type="function">
    <text evidence="6">Catalyzes the transfer of a geranyl-geranyl moiety from geranyl-geranyl pyrophosphate to cysteines occuring in specific C-terminal amino acid sequences.</text>
</comment>
<dbReference type="Pfam" id="PF01239">
    <property type="entry name" value="PPTA"/>
    <property type="match status" value="5"/>
</dbReference>
<dbReference type="GO" id="GO:0005968">
    <property type="term" value="C:Rab-protein geranylgeranyltransferase complex"/>
    <property type="evidence" value="ECO:0007669"/>
    <property type="project" value="TreeGrafter"/>
</dbReference>
<gene>
    <name evidence="8" type="primary">BET4_1</name>
    <name evidence="8" type="ORF">LTR91_001484</name>
</gene>
<reference evidence="8" key="1">
    <citation type="submission" date="2023-06" db="EMBL/GenBank/DDBJ databases">
        <title>Black Yeasts Isolated from many extreme environments.</title>
        <authorList>
            <person name="Coleine C."/>
            <person name="Stajich J.E."/>
            <person name="Selbmann L."/>
        </authorList>
    </citation>
    <scope>NUCLEOTIDE SEQUENCE</scope>
    <source>
        <strain evidence="8">CCFEE 5200</strain>
    </source>
</reference>
<evidence type="ECO:0000313" key="9">
    <source>
        <dbReference type="Proteomes" id="UP001175353"/>
    </source>
</evidence>
<dbReference type="Proteomes" id="UP001175353">
    <property type="component" value="Unassembled WGS sequence"/>
</dbReference>
<dbReference type="Gene3D" id="1.25.40.120">
    <property type="entry name" value="Protein prenylyltransferase"/>
    <property type="match status" value="1"/>
</dbReference>
<keyword evidence="4" id="KW-0677">Repeat</keyword>
<dbReference type="EC" id="2.5.1.60" evidence="6"/>
<dbReference type="GO" id="GO:0004663">
    <property type="term" value="F:Rab geranylgeranyltransferase activity"/>
    <property type="evidence" value="ECO:0007669"/>
    <property type="project" value="UniProtKB-UniRule"/>
</dbReference>